<dbReference type="GO" id="GO:0030151">
    <property type="term" value="F:molybdenum ion binding"/>
    <property type="evidence" value="ECO:0007669"/>
    <property type="project" value="InterPro"/>
</dbReference>
<dbReference type="AlphaFoldDB" id="A0A2T5BIC8"/>
<dbReference type="GO" id="GO:0030170">
    <property type="term" value="F:pyridoxal phosphate binding"/>
    <property type="evidence" value="ECO:0007669"/>
    <property type="project" value="InterPro"/>
</dbReference>
<dbReference type="PANTHER" id="PTHR14237:SF19">
    <property type="entry name" value="MITOCHONDRIAL AMIDOXIME REDUCING COMPONENT 1"/>
    <property type="match status" value="1"/>
</dbReference>
<dbReference type="SUPFAM" id="SSF141673">
    <property type="entry name" value="MOSC N-terminal domain-like"/>
    <property type="match status" value="1"/>
</dbReference>
<feature type="domain" description="MOSC" evidence="1">
    <location>
        <begin position="126"/>
        <end position="273"/>
    </location>
</feature>
<dbReference type="SUPFAM" id="SSF50800">
    <property type="entry name" value="PK beta-barrel domain-like"/>
    <property type="match status" value="1"/>
</dbReference>
<comment type="caution">
    <text evidence="2">The sequence shown here is derived from an EMBL/GenBank/DDBJ whole genome shotgun (WGS) entry which is preliminary data.</text>
</comment>
<sequence>MKPHEMIVTGLNIHPLKSGRAIQRSAVSVRLDGFVDDRRFMVTDPDGRFITQREFPLLAQVEAYPRDGTVRLVMHGREIVPAFAPDRRLQVTVWDSSVDAALADEAANKVLSDWLGRDVRLVHMDERASRNEGETWAGRPVPVGFADGFPVLITTTGSLADLNRTLVEKGQEPVGMERFRTNILIAHDEPWDEDLWEAVEIGGVVFDLVKPCSRCIMTTQDQTTGERIGGNPIQGLAEKRMSADRRVTGVLFGWNAVPRGEGELRLGDPVRVIGRRGERWPMKTRA</sequence>
<organism evidence="2 3">
    <name type="scientific">Mycoplana dimorpha</name>
    <dbReference type="NCBI Taxonomy" id="28320"/>
    <lineage>
        <taxon>Bacteria</taxon>
        <taxon>Pseudomonadati</taxon>
        <taxon>Pseudomonadota</taxon>
        <taxon>Alphaproteobacteria</taxon>
        <taxon>Hyphomicrobiales</taxon>
        <taxon>Rhizobiaceae</taxon>
        <taxon>Mycoplana</taxon>
    </lineage>
</organism>
<evidence type="ECO:0000313" key="2">
    <source>
        <dbReference type="EMBL" id="PTM98744.1"/>
    </source>
</evidence>
<protein>
    <recommendedName>
        <fullName evidence="1">MOSC domain-containing protein</fullName>
    </recommendedName>
</protein>
<dbReference type="InterPro" id="IPR005303">
    <property type="entry name" value="MOCOS_middle"/>
</dbReference>
<gene>
    <name evidence="2" type="ORF">C7449_101410</name>
</gene>
<reference evidence="2 3" key="1">
    <citation type="submission" date="2018-04" db="EMBL/GenBank/DDBJ databases">
        <title>Genomic Encyclopedia of Type Strains, Phase IV (KMG-IV): sequencing the most valuable type-strain genomes for metagenomic binning, comparative biology and taxonomic classification.</title>
        <authorList>
            <person name="Goeker M."/>
        </authorList>
    </citation>
    <scope>NUCLEOTIDE SEQUENCE [LARGE SCALE GENOMIC DNA]</scope>
    <source>
        <strain evidence="2 3">DSM 7138</strain>
    </source>
</reference>
<dbReference type="Proteomes" id="UP000241247">
    <property type="component" value="Unassembled WGS sequence"/>
</dbReference>
<evidence type="ECO:0000259" key="1">
    <source>
        <dbReference type="PROSITE" id="PS51340"/>
    </source>
</evidence>
<dbReference type="Pfam" id="PF03476">
    <property type="entry name" value="MOSC_N"/>
    <property type="match status" value="1"/>
</dbReference>
<dbReference type="Pfam" id="PF03473">
    <property type="entry name" value="MOSC"/>
    <property type="match status" value="1"/>
</dbReference>
<keyword evidence="3" id="KW-1185">Reference proteome</keyword>
<dbReference type="InterPro" id="IPR005302">
    <property type="entry name" value="MoCF_Sase_C"/>
</dbReference>
<evidence type="ECO:0000313" key="3">
    <source>
        <dbReference type="Proteomes" id="UP000241247"/>
    </source>
</evidence>
<dbReference type="PROSITE" id="PS51340">
    <property type="entry name" value="MOSC"/>
    <property type="match status" value="1"/>
</dbReference>
<name>A0A2T5BIC8_MYCDI</name>
<dbReference type="EMBL" id="PZZZ01000001">
    <property type="protein sequence ID" value="PTM98744.1"/>
    <property type="molecule type" value="Genomic_DNA"/>
</dbReference>
<proteinExistence type="predicted"/>
<accession>A0A2T5BIC8</accession>
<dbReference type="GO" id="GO:0003824">
    <property type="term" value="F:catalytic activity"/>
    <property type="evidence" value="ECO:0007669"/>
    <property type="project" value="InterPro"/>
</dbReference>
<dbReference type="PANTHER" id="PTHR14237">
    <property type="entry name" value="MOLYBDOPTERIN COFACTOR SULFURASE MOSC"/>
    <property type="match status" value="1"/>
</dbReference>
<dbReference type="InterPro" id="IPR011037">
    <property type="entry name" value="Pyrv_Knase-like_insert_dom_sf"/>
</dbReference>